<name>A0A0M8MM30_9MICO</name>
<organism evidence="2 3">
    <name type="scientific">Microbacterium aurantiacum</name>
    <dbReference type="NCBI Taxonomy" id="162393"/>
    <lineage>
        <taxon>Bacteria</taxon>
        <taxon>Bacillati</taxon>
        <taxon>Actinomycetota</taxon>
        <taxon>Actinomycetes</taxon>
        <taxon>Micrococcales</taxon>
        <taxon>Microbacteriaceae</taxon>
        <taxon>Microbacterium</taxon>
    </lineage>
</organism>
<dbReference type="AlphaFoldDB" id="A0A0M8MM30"/>
<gene>
    <name evidence="2" type="ORF">XI38_12080</name>
</gene>
<dbReference type="EMBL" id="LAVO01000012">
    <property type="protein sequence ID" value="KOS10224.1"/>
    <property type="molecule type" value="Genomic_DNA"/>
</dbReference>
<evidence type="ECO:0000256" key="1">
    <source>
        <dbReference type="SAM" id="MobiDB-lite"/>
    </source>
</evidence>
<proteinExistence type="predicted"/>
<dbReference type="Proteomes" id="UP000037737">
    <property type="component" value="Unassembled WGS sequence"/>
</dbReference>
<accession>A0A0M8MM30</accession>
<evidence type="ECO:0000313" key="2">
    <source>
        <dbReference type="EMBL" id="KOS10224.1"/>
    </source>
</evidence>
<protein>
    <submittedName>
        <fullName evidence="2">Uncharacterized protein</fullName>
    </submittedName>
</protein>
<comment type="caution">
    <text evidence="2">The sequence shown here is derived from an EMBL/GenBank/DDBJ whole genome shotgun (WGS) entry which is preliminary data.</text>
</comment>
<evidence type="ECO:0000313" key="3">
    <source>
        <dbReference type="Proteomes" id="UP000037737"/>
    </source>
</evidence>
<sequence>MSSDPRRPSLISRIRQFFWPATETYDTRRSGGAEPNTPQPHYDPATDQRRNGNVGGYGS</sequence>
<keyword evidence="3" id="KW-1185">Reference proteome</keyword>
<dbReference type="KEGG" id="mcw:A8L33_06410"/>
<feature type="region of interest" description="Disordered" evidence="1">
    <location>
        <begin position="21"/>
        <end position="59"/>
    </location>
</feature>
<reference evidence="2" key="1">
    <citation type="submission" date="2015-04" db="EMBL/GenBank/DDBJ databases">
        <title>Complete genome sequence of Microbacterium chocolatum SIT 101, a bacterium enantioselectively hydrolyzing mesomeric diesters.</title>
        <authorList>
            <person name="Li X."/>
            <person name="Xu Y."/>
        </authorList>
    </citation>
    <scope>NUCLEOTIDE SEQUENCE [LARGE SCALE GENOMIC DNA]</scope>
    <source>
        <strain evidence="2">SIT 101</strain>
    </source>
</reference>